<dbReference type="GO" id="GO:0009295">
    <property type="term" value="C:nucleoid"/>
    <property type="evidence" value="ECO:0007669"/>
    <property type="project" value="InterPro"/>
</dbReference>
<dbReference type="InterPro" id="IPR007358">
    <property type="entry name" value="Nucleoid_associated_NdpA"/>
</dbReference>
<name>A0A1H9Q0S9_9LACT</name>
<proteinExistence type="predicted"/>
<dbReference type="STRING" id="142588.SAMN04488559_101279"/>
<organism evidence="1 2">
    <name type="scientific">Isobaculum melis</name>
    <dbReference type="NCBI Taxonomy" id="142588"/>
    <lineage>
        <taxon>Bacteria</taxon>
        <taxon>Bacillati</taxon>
        <taxon>Bacillota</taxon>
        <taxon>Bacilli</taxon>
        <taxon>Lactobacillales</taxon>
        <taxon>Carnobacteriaceae</taxon>
        <taxon>Isobaculum</taxon>
    </lineage>
</organism>
<dbReference type="OrthoDB" id="2860100at2"/>
<evidence type="ECO:0000313" key="1">
    <source>
        <dbReference type="EMBL" id="SER54061.1"/>
    </source>
</evidence>
<dbReference type="Pfam" id="PF04245">
    <property type="entry name" value="NA37"/>
    <property type="match status" value="1"/>
</dbReference>
<gene>
    <name evidence="1" type="ORF">SAMN04488559_101279</name>
</gene>
<evidence type="ECO:0008006" key="3">
    <source>
        <dbReference type="Google" id="ProtNLM"/>
    </source>
</evidence>
<dbReference type="RefSeq" id="WP_092649493.1">
    <property type="nucleotide sequence ID" value="NZ_FOHA01000001.1"/>
</dbReference>
<dbReference type="Proteomes" id="UP000198948">
    <property type="component" value="Unassembled WGS sequence"/>
</dbReference>
<dbReference type="EMBL" id="FOHA01000001">
    <property type="protein sequence ID" value="SER54061.1"/>
    <property type="molecule type" value="Genomic_DNA"/>
</dbReference>
<sequence length="351" mass="40600">MIEFKKMIAHKLNVKNALPILSGSCIDLEHEDIQLALPFFEKHINNSRNQSSIKRCQFEAIEDNVVRKSMSLLVDAIENDEYEDIFIQESKNLALNLSKRIKDSTSTSDGTLFVLSYRNGENDLIGLLKMDPNDGVQINDDLTITVHKQMLPSINEKLHKSALIYLKEYKKNEEHLLVLDKQQGVNEPAKFFIENFLNAKELSSDKKMTLYVQSKLSSEFDQIIDNIIEFDVQVKNKLATCKKFNIDSDLETLLRQNLRPEFETLDLSPSIEEFKVSLLKEQPDAVFEFTPELDYVNENVFRTPDKKVEFRFAPTLELEKDFTIQEVNEEVIITIKNGRGHGLEPIKSRRR</sequence>
<keyword evidence="2" id="KW-1185">Reference proteome</keyword>
<reference evidence="1 2" key="1">
    <citation type="submission" date="2016-10" db="EMBL/GenBank/DDBJ databases">
        <authorList>
            <person name="de Groot N.N."/>
        </authorList>
    </citation>
    <scope>NUCLEOTIDE SEQUENCE [LARGE SCALE GENOMIC DNA]</scope>
    <source>
        <strain evidence="1 2">DSM 13760</strain>
    </source>
</reference>
<accession>A0A1H9Q0S9</accession>
<evidence type="ECO:0000313" key="2">
    <source>
        <dbReference type="Proteomes" id="UP000198948"/>
    </source>
</evidence>
<protein>
    <recommendedName>
        <fullName evidence="3">Nucleoid-associated protein</fullName>
    </recommendedName>
</protein>
<dbReference type="AlphaFoldDB" id="A0A1H9Q0S9"/>